<gene>
    <name evidence="2" type="ORF">GCM10009867_32850</name>
</gene>
<keyword evidence="3" id="KW-1185">Reference proteome</keyword>
<evidence type="ECO:0000313" key="2">
    <source>
        <dbReference type="EMBL" id="GAA2738943.1"/>
    </source>
</evidence>
<feature type="transmembrane region" description="Helical" evidence="1">
    <location>
        <begin position="12"/>
        <end position="35"/>
    </location>
</feature>
<proteinExistence type="predicted"/>
<name>A0ABN3UV76_9MICO</name>
<sequence>MDWSWWEPARLAIGAFLTSSGFGGLAAFGAALLAFRGIRARIGYDQSAAVEADARERWWQAYTHLWDNREKIADEDLLDGVASLEEVAETAQQTMMLDLLVAQVIAREEVETT</sequence>
<dbReference type="Proteomes" id="UP001501326">
    <property type="component" value="Unassembled WGS sequence"/>
</dbReference>
<evidence type="ECO:0000256" key="1">
    <source>
        <dbReference type="SAM" id="Phobius"/>
    </source>
</evidence>
<keyword evidence="1" id="KW-0472">Membrane</keyword>
<organism evidence="2 3">
    <name type="scientific">Pedococcus aerophilus</name>
    <dbReference type="NCBI Taxonomy" id="436356"/>
    <lineage>
        <taxon>Bacteria</taxon>
        <taxon>Bacillati</taxon>
        <taxon>Actinomycetota</taxon>
        <taxon>Actinomycetes</taxon>
        <taxon>Micrococcales</taxon>
        <taxon>Intrasporangiaceae</taxon>
        <taxon>Pedococcus</taxon>
    </lineage>
</organism>
<reference evidence="2 3" key="1">
    <citation type="journal article" date="2019" name="Int. J. Syst. Evol. Microbiol.">
        <title>The Global Catalogue of Microorganisms (GCM) 10K type strain sequencing project: providing services to taxonomists for standard genome sequencing and annotation.</title>
        <authorList>
            <consortium name="The Broad Institute Genomics Platform"/>
            <consortium name="The Broad Institute Genome Sequencing Center for Infectious Disease"/>
            <person name="Wu L."/>
            <person name="Ma J."/>
        </authorList>
    </citation>
    <scope>NUCLEOTIDE SEQUENCE [LARGE SCALE GENOMIC DNA]</scope>
    <source>
        <strain evidence="2 3">JCM 16378</strain>
    </source>
</reference>
<keyword evidence="1" id="KW-1133">Transmembrane helix</keyword>
<keyword evidence="1" id="KW-0812">Transmembrane</keyword>
<comment type="caution">
    <text evidence="2">The sequence shown here is derived from an EMBL/GenBank/DDBJ whole genome shotgun (WGS) entry which is preliminary data.</text>
</comment>
<dbReference type="RefSeq" id="WP_344195388.1">
    <property type="nucleotide sequence ID" value="NZ_BAAARN010000004.1"/>
</dbReference>
<protein>
    <submittedName>
        <fullName evidence="2">Uncharacterized protein</fullName>
    </submittedName>
</protein>
<dbReference type="EMBL" id="BAAARN010000004">
    <property type="protein sequence ID" value="GAA2738943.1"/>
    <property type="molecule type" value="Genomic_DNA"/>
</dbReference>
<evidence type="ECO:0000313" key="3">
    <source>
        <dbReference type="Proteomes" id="UP001501326"/>
    </source>
</evidence>
<accession>A0ABN3UV76</accession>